<dbReference type="InterPro" id="IPR036249">
    <property type="entry name" value="Thioredoxin-like_sf"/>
</dbReference>
<feature type="signal peptide" evidence="1">
    <location>
        <begin position="1"/>
        <end position="20"/>
    </location>
</feature>
<dbReference type="PROSITE" id="PS51352">
    <property type="entry name" value="THIOREDOXIN_2"/>
    <property type="match status" value="1"/>
</dbReference>
<dbReference type="PANTHER" id="PTHR42852:SF18">
    <property type="entry name" value="CHROMOSOME UNDETERMINED SCAFFOLD_47, WHOLE GENOME SHOTGUN SEQUENCE"/>
    <property type="match status" value="1"/>
</dbReference>
<dbReference type="AlphaFoldDB" id="A0AAW6RJJ1"/>
<evidence type="ECO:0000313" key="3">
    <source>
        <dbReference type="EMBL" id="MDG9698704.1"/>
    </source>
</evidence>
<dbReference type="PANTHER" id="PTHR42852">
    <property type="entry name" value="THIOL:DISULFIDE INTERCHANGE PROTEIN DSBE"/>
    <property type="match status" value="1"/>
</dbReference>
<name>A0AAW6RJJ1_9BURK</name>
<dbReference type="Gene3D" id="3.40.30.10">
    <property type="entry name" value="Glutaredoxin"/>
    <property type="match status" value="1"/>
</dbReference>
<dbReference type="InterPro" id="IPR050553">
    <property type="entry name" value="Thioredoxin_ResA/DsbE_sf"/>
</dbReference>
<evidence type="ECO:0000259" key="2">
    <source>
        <dbReference type="PROSITE" id="PS51352"/>
    </source>
</evidence>
<dbReference type="Proteomes" id="UP001237156">
    <property type="component" value="Unassembled WGS sequence"/>
</dbReference>
<dbReference type="PROSITE" id="PS51257">
    <property type="entry name" value="PROKAR_LIPOPROTEIN"/>
    <property type="match status" value="1"/>
</dbReference>
<reference evidence="3 4" key="1">
    <citation type="submission" date="2023-04" db="EMBL/GenBank/DDBJ databases">
        <title>Ottowia paracancer sp. nov., isolated from human stomach.</title>
        <authorList>
            <person name="Song Y."/>
        </authorList>
    </citation>
    <scope>NUCLEOTIDE SEQUENCE [LARGE SCALE GENOMIC DNA]</scope>
    <source>
        <strain evidence="3 4">10c7w1</strain>
    </source>
</reference>
<dbReference type="Pfam" id="PF08534">
    <property type="entry name" value="Redoxin"/>
    <property type="match status" value="1"/>
</dbReference>
<organism evidence="3 4">
    <name type="scientific">Ottowia cancrivicina</name>
    <dbReference type="NCBI Taxonomy" id="3040346"/>
    <lineage>
        <taxon>Bacteria</taxon>
        <taxon>Pseudomonadati</taxon>
        <taxon>Pseudomonadota</taxon>
        <taxon>Betaproteobacteria</taxon>
        <taxon>Burkholderiales</taxon>
        <taxon>Comamonadaceae</taxon>
        <taxon>Ottowia</taxon>
    </lineage>
</organism>
<gene>
    <name evidence="3" type="ORF">QB898_03045</name>
</gene>
<protein>
    <submittedName>
        <fullName evidence="3">TlpA disulfide reductase family protein</fullName>
    </submittedName>
</protein>
<accession>A0AAW6RJJ1</accession>
<sequence length="167" mass="18491">MFKSAFRFSFLRLLPLLALACALLAGCTQESAPQSSFLLLDGQRISTESLRGKVALVNFWATSCTTCVAEMPEIAATYGKFKAQGYETLAVAMQYDKPEYVSRFAAQRALPFLVAYDHDGQAAKAWGDVRLTPTTFLLDKQGRIVKRYVGQPDFAALHAQIEKLLTE</sequence>
<dbReference type="EMBL" id="JARVII010000003">
    <property type="protein sequence ID" value="MDG9698704.1"/>
    <property type="molecule type" value="Genomic_DNA"/>
</dbReference>
<feature type="chain" id="PRO_5043554865" evidence="1">
    <location>
        <begin position="21"/>
        <end position="167"/>
    </location>
</feature>
<dbReference type="RefSeq" id="WP_279523729.1">
    <property type="nucleotide sequence ID" value="NZ_JARVII010000003.1"/>
</dbReference>
<comment type="caution">
    <text evidence="3">The sequence shown here is derived from an EMBL/GenBank/DDBJ whole genome shotgun (WGS) entry which is preliminary data.</text>
</comment>
<proteinExistence type="predicted"/>
<dbReference type="GO" id="GO:0016491">
    <property type="term" value="F:oxidoreductase activity"/>
    <property type="evidence" value="ECO:0007669"/>
    <property type="project" value="InterPro"/>
</dbReference>
<dbReference type="CDD" id="cd02966">
    <property type="entry name" value="TlpA_like_family"/>
    <property type="match status" value="1"/>
</dbReference>
<dbReference type="InterPro" id="IPR013740">
    <property type="entry name" value="Redoxin"/>
</dbReference>
<evidence type="ECO:0000256" key="1">
    <source>
        <dbReference type="SAM" id="SignalP"/>
    </source>
</evidence>
<dbReference type="SUPFAM" id="SSF52833">
    <property type="entry name" value="Thioredoxin-like"/>
    <property type="match status" value="1"/>
</dbReference>
<dbReference type="InterPro" id="IPR013766">
    <property type="entry name" value="Thioredoxin_domain"/>
</dbReference>
<feature type="domain" description="Thioredoxin" evidence="2">
    <location>
        <begin position="26"/>
        <end position="166"/>
    </location>
</feature>
<keyword evidence="4" id="KW-1185">Reference proteome</keyword>
<evidence type="ECO:0000313" key="4">
    <source>
        <dbReference type="Proteomes" id="UP001237156"/>
    </source>
</evidence>
<keyword evidence="1" id="KW-0732">Signal</keyword>